<evidence type="ECO:0000313" key="2">
    <source>
        <dbReference type="EnsemblMetazoa" id="PPA17617.1"/>
    </source>
</evidence>
<proteinExistence type="predicted"/>
<sequence>TRQDTSMYNYFESDLNFLLLLTESLLLFHVQRFAHFVRAERANSDCGDDSCSNEMRSDTSGNHPNRKQTENLKD</sequence>
<protein>
    <submittedName>
        <fullName evidence="2">Uncharacterized protein</fullName>
    </submittedName>
</protein>
<reference evidence="2" key="2">
    <citation type="submission" date="2022-06" db="UniProtKB">
        <authorList>
            <consortium name="EnsemblMetazoa"/>
        </authorList>
    </citation>
    <scope>IDENTIFICATION</scope>
    <source>
        <strain evidence="2">PS312</strain>
    </source>
</reference>
<evidence type="ECO:0000256" key="1">
    <source>
        <dbReference type="SAM" id="MobiDB-lite"/>
    </source>
</evidence>
<dbReference type="EnsemblMetazoa" id="PPA17617.1">
    <property type="protein sequence ID" value="PPA17617.1"/>
    <property type="gene ID" value="WBGene00107171"/>
</dbReference>
<feature type="compositionally biased region" description="Polar residues" evidence="1">
    <location>
        <begin position="50"/>
        <end position="63"/>
    </location>
</feature>
<accession>A0A2A6BU20</accession>
<organism evidence="2 3">
    <name type="scientific">Pristionchus pacificus</name>
    <name type="common">Parasitic nematode worm</name>
    <dbReference type="NCBI Taxonomy" id="54126"/>
    <lineage>
        <taxon>Eukaryota</taxon>
        <taxon>Metazoa</taxon>
        <taxon>Ecdysozoa</taxon>
        <taxon>Nematoda</taxon>
        <taxon>Chromadorea</taxon>
        <taxon>Rhabditida</taxon>
        <taxon>Rhabditina</taxon>
        <taxon>Diplogasteromorpha</taxon>
        <taxon>Diplogasteroidea</taxon>
        <taxon>Neodiplogasteridae</taxon>
        <taxon>Pristionchus</taxon>
    </lineage>
</organism>
<feature type="region of interest" description="Disordered" evidence="1">
    <location>
        <begin position="43"/>
        <end position="74"/>
    </location>
</feature>
<keyword evidence="3" id="KW-1185">Reference proteome</keyword>
<gene>
    <name evidence="2" type="primary">WBGene00107171</name>
</gene>
<name>A0A2A6BU20_PRIPA</name>
<reference evidence="3" key="1">
    <citation type="journal article" date="2008" name="Nat. Genet.">
        <title>The Pristionchus pacificus genome provides a unique perspective on nematode lifestyle and parasitism.</title>
        <authorList>
            <person name="Dieterich C."/>
            <person name="Clifton S.W."/>
            <person name="Schuster L.N."/>
            <person name="Chinwalla A."/>
            <person name="Delehaunty K."/>
            <person name="Dinkelacker I."/>
            <person name="Fulton L."/>
            <person name="Fulton R."/>
            <person name="Godfrey J."/>
            <person name="Minx P."/>
            <person name="Mitreva M."/>
            <person name="Roeseler W."/>
            <person name="Tian H."/>
            <person name="Witte H."/>
            <person name="Yang S.P."/>
            <person name="Wilson R.K."/>
            <person name="Sommer R.J."/>
        </authorList>
    </citation>
    <scope>NUCLEOTIDE SEQUENCE [LARGE SCALE GENOMIC DNA]</scope>
    <source>
        <strain evidence="3">PS312</strain>
    </source>
</reference>
<dbReference type="AlphaFoldDB" id="A0A2A6BU20"/>
<accession>A0A8R1UBA6</accession>
<evidence type="ECO:0000313" key="3">
    <source>
        <dbReference type="Proteomes" id="UP000005239"/>
    </source>
</evidence>
<dbReference type="Proteomes" id="UP000005239">
    <property type="component" value="Unassembled WGS sequence"/>
</dbReference>